<dbReference type="EMBL" id="JAPDRK010000003">
    <property type="protein sequence ID" value="KAJ9614031.1"/>
    <property type="molecule type" value="Genomic_DNA"/>
</dbReference>
<sequence length="248" mass="26522">MVYDSEEYFSSNASVFTAIRHLSHDLGNSSPTGGTLSTTGKREPCQEFLETPAAGSSQQYETPALPDSGAQTSPGGSAINDSRKDTESFSELWESITLLWPLPAGDPLLPPDLQAVPYPTAPKVRPPLSPILQHHPDQGHHLPSISQLIVAASSDCAKSPGTTISGSTALFNDDIIDEGFEDSAGLAALNQPVLFDPTSSHALQALSKGDGPGDSSQPMVFETHLDADDSWRLGFMRLHRERKTQTSQ</sequence>
<keyword evidence="3" id="KW-1185">Reference proteome</keyword>
<proteinExistence type="predicted"/>
<organism evidence="2 3">
    <name type="scientific">Cladophialophora chaetospira</name>
    <dbReference type="NCBI Taxonomy" id="386627"/>
    <lineage>
        <taxon>Eukaryota</taxon>
        <taxon>Fungi</taxon>
        <taxon>Dikarya</taxon>
        <taxon>Ascomycota</taxon>
        <taxon>Pezizomycotina</taxon>
        <taxon>Eurotiomycetes</taxon>
        <taxon>Chaetothyriomycetidae</taxon>
        <taxon>Chaetothyriales</taxon>
        <taxon>Herpotrichiellaceae</taxon>
        <taxon>Cladophialophora</taxon>
    </lineage>
</organism>
<evidence type="ECO:0000256" key="1">
    <source>
        <dbReference type="SAM" id="MobiDB-lite"/>
    </source>
</evidence>
<evidence type="ECO:0000313" key="2">
    <source>
        <dbReference type="EMBL" id="KAJ9614031.1"/>
    </source>
</evidence>
<feature type="region of interest" description="Disordered" evidence="1">
    <location>
        <begin position="52"/>
        <end position="86"/>
    </location>
</feature>
<gene>
    <name evidence="2" type="ORF">H2200_002167</name>
</gene>
<comment type="caution">
    <text evidence="2">The sequence shown here is derived from an EMBL/GenBank/DDBJ whole genome shotgun (WGS) entry which is preliminary data.</text>
</comment>
<protein>
    <submittedName>
        <fullName evidence="2">Uncharacterized protein</fullName>
    </submittedName>
</protein>
<evidence type="ECO:0000313" key="3">
    <source>
        <dbReference type="Proteomes" id="UP001172673"/>
    </source>
</evidence>
<reference evidence="2" key="1">
    <citation type="submission" date="2022-10" db="EMBL/GenBank/DDBJ databases">
        <title>Culturing micro-colonial fungi from biological soil crusts in the Mojave desert and describing Neophaeococcomyces mojavensis, and introducing the new genera and species Taxawa tesnikishii.</title>
        <authorList>
            <person name="Kurbessoian T."/>
            <person name="Stajich J.E."/>
        </authorList>
    </citation>
    <scope>NUCLEOTIDE SEQUENCE</scope>
    <source>
        <strain evidence="2">TK_41</strain>
    </source>
</reference>
<name>A0AA39CLW3_9EURO</name>
<accession>A0AA39CLW3</accession>
<dbReference type="AlphaFoldDB" id="A0AA39CLW3"/>
<dbReference type="Proteomes" id="UP001172673">
    <property type="component" value="Unassembled WGS sequence"/>
</dbReference>